<dbReference type="GO" id="GO:0050660">
    <property type="term" value="F:flavin adenine dinucleotide binding"/>
    <property type="evidence" value="ECO:0007669"/>
    <property type="project" value="InterPro"/>
</dbReference>
<dbReference type="RefSeq" id="WP_014804403.1">
    <property type="nucleotide sequence ID" value="NC_018020.1"/>
</dbReference>
<dbReference type="InterPro" id="IPR036318">
    <property type="entry name" value="FAD-bd_PCMH-like_sf"/>
</dbReference>
<evidence type="ECO:0000256" key="3">
    <source>
        <dbReference type="PROSITE-ProRule" id="PRU00703"/>
    </source>
</evidence>
<dbReference type="GO" id="GO:0005886">
    <property type="term" value="C:plasma membrane"/>
    <property type="evidence" value="ECO:0007669"/>
    <property type="project" value="TreeGrafter"/>
</dbReference>
<dbReference type="InterPro" id="IPR000644">
    <property type="entry name" value="CBS_dom"/>
</dbReference>
<dbReference type="PROSITE" id="PS51846">
    <property type="entry name" value="CNNM"/>
    <property type="match status" value="1"/>
</dbReference>
<dbReference type="Proteomes" id="UP000006048">
    <property type="component" value="Chromosome"/>
</dbReference>
<dbReference type="STRING" id="869212.Turpa_3264"/>
<dbReference type="PANTHER" id="PTHR22777">
    <property type="entry name" value="HEMOLYSIN-RELATED"/>
    <property type="match status" value="1"/>
</dbReference>
<dbReference type="SUPFAM" id="SSF56176">
    <property type="entry name" value="FAD-binding/transporter-associated domain-like"/>
    <property type="match status" value="1"/>
</dbReference>
<dbReference type="SMART" id="SM01091">
    <property type="entry name" value="CorC_HlyC"/>
    <property type="match status" value="1"/>
</dbReference>
<organism evidence="7 8">
    <name type="scientific">Turneriella parva (strain ATCC BAA-1111 / DSM 21527 / NCTC 11395 / H)</name>
    <name type="common">Leptospira parva</name>
    <dbReference type="NCBI Taxonomy" id="869212"/>
    <lineage>
        <taxon>Bacteria</taxon>
        <taxon>Pseudomonadati</taxon>
        <taxon>Spirochaetota</taxon>
        <taxon>Spirochaetia</taxon>
        <taxon>Leptospirales</taxon>
        <taxon>Leptospiraceae</taxon>
        <taxon>Turneriella</taxon>
    </lineage>
</organism>
<dbReference type="OrthoDB" id="9798188at2"/>
<dbReference type="PROSITE" id="PS51371">
    <property type="entry name" value="CBS"/>
    <property type="match status" value="1"/>
</dbReference>
<name>I4B9E6_TURPD</name>
<keyword evidence="8" id="KW-1185">Reference proteome</keyword>
<dbReference type="AlphaFoldDB" id="I4B9E6"/>
<dbReference type="InterPro" id="IPR016169">
    <property type="entry name" value="FAD-bd_PCMH_sub2"/>
</dbReference>
<dbReference type="SUPFAM" id="SSF54631">
    <property type="entry name" value="CBS-domain pair"/>
    <property type="match status" value="1"/>
</dbReference>
<dbReference type="InterPro" id="IPR002550">
    <property type="entry name" value="CNNM"/>
</dbReference>
<keyword evidence="1" id="KW-0677">Repeat</keyword>
<dbReference type="EMBL" id="CP002959">
    <property type="protein sequence ID" value="AFM13903.1"/>
    <property type="molecule type" value="Genomic_DNA"/>
</dbReference>
<dbReference type="Pfam" id="PF01595">
    <property type="entry name" value="CNNM"/>
    <property type="match status" value="1"/>
</dbReference>
<dbReference type="Pfam" id="PF03471">
    <property type="entry name" value="CorC_HlyC"/>
    <property type="match status" value="1"/>
</dbReference>
<evidence type="ECO:0000256" key="4">
    <source>
        <dbReference type="PROSITE-ProRule" id="PRU01193"/>
    </source>
</evidence>
<protein>
    <recommendedName>
        <fullName evidence="9">CBS domain containing protein</fullName>
    </recommendedName>
</protein>
<evidence type="ECO:0000313" key="7">
    <source>
        <dbReference type="EMBL" id="AFM13903.1"/>
    </source>
</evidence>
<keyword evidence="4" id="KW-0812">Transmembrane</keyword>
<keyword evidence="4" id="KW-0472">Membrane</keyword>
<feature type="domain" description="CNNM transmembrane" evidence="6">
    <location>
        <begin position="1"/>
        <end position="183"/>
    </location>
</feature>
<keyword evidence="4" id="KW-1133">Transmembrane helix</keyword>
<dbReference type="Pfam" id="PF00571">
    <property type="entry name" value="CBS"/>
    <property type="match status" value="1"/>
</dbReference>
<dbReference type="InterPro" id="IPR046342">
    <property type="entry name" value="CBS_dom_sf"/>
</dbReference>
<sequence length="410" mass="46282">MFALLIIVLTLLSAFYSGSEAAIFSQDIGRLQRIGGERFHHKLRKNIIAWLKRPERIITGLLLGNLIVNIAMTNLAETIITAEFGNFAHREIVLSLVITLYVLTFGEVIPKIIALIFKDTWVRILHLPLRVWFRFTGRVTIPFDRLTAALVKPLKPVKSTLSESELVEAVRFAEDHGLLRAEEMLMLSRSIAFYHNDIYSAMIPRSQALMLPEGTSVVQARKAFIGSPHNFAVIYRKNSVEIEGVVYLRGVVQLLLARKKDLSDKMHPVEFLPASFSLSEALSALMQNRRDLAVVVDEAGAFIGAVTLRGIINHILGASFTATPKDQYLTQLDSRRYRVSAQMPLDRFNEIFRSNLNAEISETIGGFILERLDGFPHGDKEVEIGSLIFKSFRVEEHRIRDFVLVVKKNA</sequence>
<evidence type="ECO:0000313" key="8">
    <source>
        <dbReference type="Proteomes" id="UP000006048"/>
    </source>
</evidence>
<dbReference type="InterPro" id="IPR005170">
    <property type="entry name" value="Transptr-assoc_dom"/>
</dbReference>
<dbReference type="Gene3D" id="3.10.580.10">
    <property type="entry name" value="CBS-domain"/>
    <property type="match status" value="1"/>
</dbReference>
<accession>I4B9E6</accession>
<proteinExistence type="predicted"/>
<reference evidence="7 8" key="1">
    <citation type="submission" date="2012-06" db="EMBL/GenBank/DDBJ databases">
        <title>The complete chromosome of genome of Turneriella parva DSM 21527.</title>
        <authorList>
            <consortium name="US DOE Joint Genome Institute (JGI-PGF)"/>
            <person name="Lucas S."/>
            <person name="Han J."/>
            <person name="Lapidus A."/>
            <person name="Bruce D."/>
            <person name="Goodwin L."/>
            <person name="Pitluck S."/>
            <person name="Peters L."/>
            <person name="Kyrpides N."/>
            <person name="Mavromatis K."/>
            <person name="Ivanova N."/>
            <person name="Mikhailova N."/>
            <person name="Chertkov O."/>
            <person name="Detter J.C."/>
            <person name="Tapia R."/>
            <person name="Han C."/>
            <person name="Land M."/>
            <person name="Hauser L."/>
            <person name="Markowitz V."/>
            <person name="Cheng J.-F."/>
            <person name="Hugenholtz P."/>
            <person name="Woyke T."/>
            <person name="Wu D."/>
            <person name="Gronow S."/>
            <person name="Wellnitz S."/>
            <person name="Brambilla E."/>
            <person name="Klenk H.-P."/>
            <person name="Eisen J.A."/>
        </authorList>
    </citation>
    <scope>NUCLEOTIDE SEQUENCE [LARGE SCALE GENOMIC DNA]</scope>
    <source>
        <strain evidence="8">ATCC BAA-1111 / DSM 21527 / NCTC 11395 / H</strain>
    </source>
</reference>
<dbReference type="Gene3D" id="3.30.465.10">
    <property type="match status" value="1"/>
</dbReference>
<evidence type="ECO:0000256" key="2">
    <source>
        <dbReference type="ARBA" id="ARBA00023122"/>
    </source>
</evidence>
<dbReference type="KEGG" id="tpx:Turpa_3264"/>
<evidence type="ECO:0000259" key="6">
    <source>
        <dbReference type="PROSITE" id="PS51846"/>
    </source>
</evidence>
<evidence type="ECO:0000256" key="1">
    <source>
        <dbReference type="ARBA" id="ARBA00022737"/>
    </source>
</evidence>
<keyword evidence="2 3" id="KW-0129">CBS domain</keyword>
<dbReference type="HOGENOM" id="CLU_015237_4_1_12"/>
<feature type="domain" description="CBS" evidence="5">
    <location>
        <begin position="265"/>
        <end position="323"/>
    </location>
</feature>
<evidence type="ECO:0000259" key="5">
    <source>
        <dbReference type="PROSITE" id="PS51371"/>
    </source>
</evidence>
<gene>
    <name evidence="7" type="ordered locus">Turpa_3264</name>
</gene>
<dbReference type="PANTHER" id="PTHR22777:SF17">
    <property type="entry name" value="UPF0053 PROTEIN SLL0260"/>
    <property type="match status" value="1"/>
</dbReference>
<evidence type="ECO:0008006" key="9">
    <source>
        <dbReference type="Google" id="ProtNLM"/>
    </source>
</evidence>